<keyword evidence="2" id="KW-1185">Reference proteome</keyword>
<organism evidence="1 2">
    <name type="scientific">Desulfomarina profundi</name>
    <dbReference type="NCBI Taxonomy" id="2772557"/>
    <lineage>
        <taxon>Bacteria</taxon>
        <taxon>Pseudomonadati</taxon>
        <taxon>Thermodesulfobacteriota</taxon>
        <taxon>Desulfobulbia</taxon>
        <taxon>Desulfobulbales</taxon>
        <taxon>Desulfobulbaceae</taxon>
        <taxon>Desulfomarina</taxon>
    </lineage>
</organism>
<name>A0A8D5FIA4_9BACT</name>
<evidence type="ECO:0000313" key="2">
    <source>
        <dbReference type="Proteomes" id="UP000826725"/>
    </source>
</evidence>
<protein>
    <submittedName>
        <fullName evidence="1">Uncharacterized protein</fullName>
    </submittedName>
</protein>
<proteinExistence type="predicted"/>
<dbReference type="Proteomes" id="UP000826725">
    <property type="component" value="Chromosome"/>
</dbReference>
<reference evidence="1" key="1">
    <citation type="submission" date="2020-09" db="EMBL/GenBank/DDBJ databases">
        <title>Desulfogranum mesoprofundum gen. nov., sp. nov., a novel mesophilic, sulfate-reducing chemolithoautotroph isolated from a deep-sea hydrothermal vent chimney in the Suiyo Seamount.</title>
        <authorList>
            <person name="Hashimoto Y."/>
            <person name="Nakagawa S."/>
        </authorList>
    </citation>
    <scope>NUCLEOTIDE SEQUENCE</scope>
    <source>
        <strain evidence="1">KT2</strain>
    </source>
</reference>
<evidence type="ECO:0000313" key="1">
    <source>
        <dbReference type="EMBL" id="BCL61126.1"/>
    </source>
</evidence>
<gene>
    <name evidence="1" type="ORF">DGMP_18190</name>
</gene>
<dbReference type="EMBL" id="AP024086">
    <property type="protein sequence ID" value="BCL61126.1"/>
    <property type="molecule type" value="Genomic_DNA"/>
</dbReference>
<accession>A0A8D5FIA4</accession>
<dbReference type="AlphaFoldDB" id="A0A8D5FIA4"/>
<dbReference type="KEGG" id="dbk:DGMP_18190"/>
<sequence>MKLETSGRHCKRNFDESRKSIQIIRSLCAVCLLTVFLLPAAASAAREKIILDFDDNYYHAGRGEKATLYLRREVKQQYPGFNLKSMNLEKVVLVAKSRMGYGRAQLRVGENVTREKRIDGNPDQYHDNRRFTFDRAVFHNPSRNSRGRWQIHMRGNFVVRRVILVVNDCNCRCDDRGYGDWAYRGRTFGTRMYTWEWPFDARRRYNNR</sequence>
<dbReference type="RefSeq" id="WP_228857173.1">
    <property type="nucleotide sequence ID" value="NZ_AP024086.1"/>
</dbReference>